<evidence type="ECO:0000313" key="3">
    <source>
        <dbReference type="Proteomes" id="UP001472677"/>
    </source>
</evidence>
<dbReference type="Proteomes" id="UP001472677">
    <property type="component" value="Unassembled WGS sequence"/>
</dbReference>
<proteinExistence type="predicted"/>
<gene>
    <name evidence="2" type="ORF">V6N12_065521</name>
</gene>
<feature type="compositionally biased region" description="Polar residues" evidence="1">
    <location>
        <begin position="44"/>
        <end position="57"/>
    </location>
</feature>
<comment type="caution">
    <text evidence="2">The sequence shown here is derived from an EMBL/GenBank/DDBJ whole genome shotgun (WGS) entry which is preliminary data.</text>
</comment>
<accession>A0ABR2G9R6</accession>
<feature type="compositionally biased region" description="Polar residues" evidence="1">
    <location>
        <begin position="1"/>
        <end position="10"/>
    </location>
</feature>
<dbReference type="EMBL" id="JBBPBM010000002">
    <property type="protein sequence ID" value="KAK8597044.1"/>
    <property type="molecule type" value="Genomic_DNA"/>
</dbReference>
<evidence type="ECO:0000256" key="1">
    <source>
        <dbReference type="SAM" id="MobiDB-lite"/>
    </source>
</evidence>
<feature type="region of interest" description="Disordered" evidence="1">
    <location>
        <begin position="1"/>
        <end position="57"/>
    </location>
</feature>
<keyword evidence="3" id="KW-1185">Reference proteome</keyword>
<sequence length="84" mass="8877">MESLNAQSLGTVARATGNHSSTPPPLLMTVNSPSRPPLPLPRHTQATEGENFPNRTTSSPALEMLVVTAPVSVQASWKLCQSAL</sequence>
<organism evidence="2 3">
    <name type="scientific">Hibiscus sabdariffa</name>
    <name type="common">roselle</name>
    <dbReference type="NCBI Taxonomy" id="183260"/>
    <lineage>
        <taxon>Eukaryota</taxon>
        <taxon>Viridiplantae</taxon>
        <taxon>Streptophyta</taxon>
        <taxon>Embryophyta</taxon>
        <taxon>Tracheophyta</taxon>
        <taxon>Spermatophyta</taxon>
        <taxon>Magnoliopsida</taxon>
        <taxon>eudicotyledons</taxon>
        <taxon>Gunneridae</taxon>
        <taxon>Pentapetalae</taxon>
        <taxon>rosids</taxon>
        <taxon>malvids</taxon>
        <taxon>Malvales</taxon>
        <taxon>Malvaceae</taxon>
        <taxon>Malvoideae</taxon>
        <taxon>Hibiscus</taxon>
    </lineage>
</organism>
<reference evidence="2 3" key="1">
    <citation type="journal article" date="2024" name="G3 (Bethesda)">
        <title>Genome assembly of Hibiscus sabdariffa L. provides insights into metabolisms of medicinal natural products.</title>
        <authorList>
            <person name="Kim T."/>
        </authorList>
    </citation>
    <scope>NUCLEOTIDE SEQUENCE [LARGE SCALE GENOMIC DNA]</scope>
    <source>
        <strain evidence="2">TK-2024</strain>
        <tissue evidence="2">Old leaves</tissue>
    </source>
</reference>
<protein>
    <submittedName>
        <fullName evidence="2">Uncharacterized protein</fullName>
    </submittedName>
</protein>
<name>A0ABR2G9R6_9ROSI</name>
<evidence type="ECO:0000313" key="2">
    <source>
        <dbReference type="EMBL" id="KAK8597044.1"/>
    </source>
</evidence>